<dbReference type="Pfam" id="PF00440">
    <property type="entry name" value="TetR_N"/>
    <property type="match status" value="1"/>
</dbReference>
<dbReference type="InterPro" id="IPR009057">
    <property type="entry name" value="Homeodomain-like_sf"/>
</dbReference>
<proteinExistence type="predicted"/>
<evidence type="ECO:0000313" key="5">
    <source>
        <dbReference type="Proteomes" id="UP000824265"/>
    </source>
</evidence>
<feature type="domain" description="HTH tetR-type" evidence="3">
    <location>
        <begin position="6"/>
        <end position="66"/>
    </location>
</feature>
<dbReference type="AlphaFoldDB" id="A0A9D1UCT8"/>
<name>A0A9D1UCT8_9FIRM</name>
<evidence type="ECO:0000313" key="4">
    <source>
        <dbReference type="EMBL" id="HIW81765.1"/>
    </source>
</evidence>
<evidence type="ECO:0000256" key="1">
    <source>
        <dbReference type="ARBA" id="ARBA00023125"/>
    </source>
</evidence>
<dbReference type="InterPro" id="IPR001647">
    <property type="entry name" value="HTH_TetR"/>
</dbReference>
<dbReference type="PROSITE" id="PS01081">
    <property type="entry name" value="HTH_TETR_1"/>
    <property type="match status" value="1"/>
</dbReference>
<reference evidence="4" key="1">
    <citation type="journal article" date="2021" name="PeerJ">
        <title>Extensive microbial diversity within the chicken gut microbiome revealed by metagenomics and culture.</title>
        <authorList>
            <person name="Gilroy R."/>
            <person name="Ravi A."/>
            <person name="Getino M."/>
            <person name="Pursley I."/>
            <person name="Horton D.L."/>
            <person name="Alikhan N.F."/>
            <person name="Baker D."/>
            <person name="Gharbi K."/>
            <person name="Hall N."/>
            <person name="Watson M."/>
            <person name="Adriaenssens E.M."/>
            <person name="Foster-Nyarko E."/>
            <person name="Jarju S."/>
            <person name="Secka A."/>
            <person name="Antonio M."/>
            <person name="Oren A."/>
            <person name="Chaudhuri R.R."/>
            <person name="La Ragione R."/>
            <person name="Hildebrand F."/>
            <person name="Pallen M.J."/>
        </authorList>
    </citation>
    <scope>NUCLEOTIDE SEQUENCE</scope>
    <source>
        <strain evidence="4">CHK195-6426</strain>
    </source>
</reference>
<organism evidence="4 5">
    <name type="scientific">Candidatus Acetatifactor stercoripullorum</name>
    <dbReference type="NCBI Taxonomy" id="2838414"/>
    <lineage>
        <taxon>Bacteria</taxon>
        <taxon>Bacillati</taxon>
        <taxon>Bacillota</taxon>
        <taxon>Clostridia</taxon>
        <taxon>Lachnospirales</taxon>
        <taxon>Lachnospiraceae</taxon>
        <taxon>Acetatifactor</taxon>
    </lineage>
</organism>
<dbReference type="InterPro" id="IPR050624">
    <property type="entry name" value="HTH-type_Tx_Regulator"/>
</dbReference>
<reference evidence="4" key="2">
    <citation type="submission" date="2021-04" db="EMBL/GenBank/DDBJ databases">
        <authorList>
            <person name="Gilroy R."/>
        </authorList>
    </citation>
    <scope>NUCLEOTIDE SEQUENCE</scope>
    <source>
        <strain evidence="4">CHK195-6426</strain>
    </source>
</reference>
<evidence type="ECO:0000259" key="3">
    <source>
        <dbReference type="PROSITE" id="PS50977"/>
    </source>
</evidence>
<dbReference type="InterPro" id="IPR023772">
    <property type="entry name" value="DNA-bd_HTH_TetR-type_CS"/>
</dbReference>
<dbReference type="EMBL" id="DXGH01000051">
    <property type="protein sequence ID" value="HIW81765.1"/>
    <property type="molecule type" value="Genomic_DNA"/>
</dbReference>
<dbReference type="InterPro" id="IPR039532">
    <property type="entry name" value="TetR_C_Firmicutes"/>
</dbReference>
<feature type="DNA-binding region" description="H-T-H motif" evidence="2">
    <location>
        <begin position="29"/>
        <end position="48"/>
    </location>
</feature>
<accession>A0A9D1UCT8</accession>
<keyword evidence="1 2" id="KW-0238">DNA-binding</keyword>
<evidence type="ECO:0000256" key="2">
    <source>
        <dbReference type="PROSITE-ProRule" id="PRU00335"/>
    </source>
</evidence>
<dbReference type="SUPFAM" id="SSF46689">
    <property type="entry name" value="Homeodomain-like"/>
    <property type="match status" value="1"/>
</dbReference>
<dbReference type="PROSITE" id="PS50977">
    <property type="entry name" value="HTH_TETR_2"/>
    <property type="match status" value="1"/>
</dbReference>
<dbReference type="Gene3D" id="1.10.357.10">
    <property type="entry name" value="Tetracycline Repressor, domain 2"/>
    <property type="match status" value="1"/>
</dbReference>
<gene>
    <name evidence="4" type="ORF">H9742_09665</name>
</gene>
<dbReference type="RefSeq" id="WP_318703871.1">
    <property type="nucleotide sequence ID" value="NZ_CALWMU010000006.1"/>
</dbReference>
<protein>
    <submittedName>
        <fullName evidence="4">TetR/AcrR family transcriptional regulator</fullName>
    </submittedName>
</protein>
<dbReference type="Pfam" id="PF14278">
    <property type="entry name" value="TetR_C_8"/>
    <property type="match status" value="1"/>
</dbReference>
<dbReference type="GO" id="GO:0003677">
    <property type="term" value="F:DNA binding"/>
    <property type="evidence" value="ECO:0007669"/>
    <property type="project" value="UniProtKB-UniRule"/>
</dbReference>
<dbReference type="Proteomes" id="UP000824265">
    <property type="component" value="Unassembled WGS sequence"/>
</dbReference>
<dbReference type="PANTHER" id="PTHR43479:SF23">
    <property type="entry name" value="HTH TETR-TYPE DOMAIN-CONTAINING PROTEIN"/>
    <property type="match status" value="1"/>
</dbReference>
<dbReference type="PANTHER" id="PTHR43479">
    <property type="entry name" value="ACREF/ENVCD OPERON REPRESSOR-RELATED"/>
    <property type="match status" value="1"/>
</dbReference>
<sequence length="187" mass="21709">MDRRQQKTRSAIFAAFGALLAQKSYSKITVQEIIDTANVGRTTFYAHFEAKDDLLKALCEELFGHIINSAMDCTHTHGLYSEQNAPESVFCHLLQHLQENENNILGLLSCESSELFLRYFKDSLNDLIRNQFVNQNRRNNQDIPQDFLINHISGSFVEMVLWWLKDKKKHTPEELDSYFRAVIEPIL</sequence>
<comment type="caution">
    <text evidence="4">The sequence shown here is derived from an EMBL/GenBank/DDBJ whole genome shotgun (WGS) entry which is preliminary data.</text>
</comment>